<dbReference type="Pfam" id="PF04488">
    <property type="entry name" value="Gly_transf_sug"/>
    <property type="match status" value="1"/>
</dbReference>
<reference evidence="2 3" key="1">
    <citation type="submission" date="2018-06" db="EMBL/GenBank/DDBJ databases">
        <title>Whole genome sequencing of four bacterial strains from South Shetland trench revealing bio-synthetic gene clusters.</title>
        <authorList>
            <person name="Abdel-Mageed W.M."/>
            <person name="Lehri B."/>
            <person name="Jarmusch S.A."/>
            <person name="Miranda K."/>
            <person name="Goodfellow M."/>
            <person name="Jaspars M."/>
            <person name="Karlyshev A.V."/>
        </authorList>
    </citation>
    <scope>NUCLEOTIDE SEQUENCE [LARGE SCALE GENOMIC DNA]</scope>
    <source>
        <strain evidence="2 3">SST2</strain>
    </source>
</reference>
<dbReference type="PANTHER" id="PTHR32385">
    <property type="entry name" value="MANNOSYL PHOSPHORYLINOSITOL CERAMIDE SYNTHASE"/>
    <property type="match status" value="1"/>
</dbReference>
<evidence type="ECO:0000313" key="2">
    <source>
        <dbReference type="EMBL" id="RBA59464.1"/>
    </source>
</evidence>
<protein>
    <submittedName>
        <fullName evidence="2">Glycosyl transferase</fullName>
    </submittedName>
</protein>
<dbReference type="AlphaFoldDB" id="A0A365PVP4"/>
<keyword evidence="1 2" id="KW-0808">Transferase</keyword>
<dbReference type="SUPFAM" id="SSF53448">
    <property type="entry name" value="Nucleotide-diphospho-sugar transferases"/>
    <property type="match status" value="1"/>
</dbReference>
<comment type="caution">
    <text evidence="2">The sequence shown here is derived from an EMBL/GenBank/DDBJ whole genome shotgun (WGS) entry which is preliminary data.</text>
</comment>
<dbReference type="GO" id="GO:0016020">
    <property type="term" value="C:membrane"/>
    <property type="evidence" value="ECO:0007669"/>
    <property type="project" value="GOC"/>
</dbReference>
<dbReference type="InterPro" id="IPR051706">
    <property type="entry name" value="Glycosyltransferase_domain"/>
</dbReference>
<organism evidence="2 3">
    <name type="scientific">Stutzerimonas zhaodongensis</name>
    <dbReference type="NCBI Taxonomy" id="1176257"/>
    <lineage>
        <taxon>Bacteria</taxon>
        <taxon>Pseudomonadati</taxon>
        <taxon>Pseudomonadota</taxon>
        <taxon>Gammaproteobacteria</taxon>
        <taxon>Pseudomonadales</taxon>
        <taxon>Pseudomonadaceae</taxon>
        <taxon>Stutzerimonas</taxon>
    </lineage>
</organism>
<dbReference type="Gene3D" id="3.90.550.20">
    <property type="match status" value="1"/>
</dbReference>
<dbReference type="EMBL" id="QNTV01000005">
    <property type="protein sequence ID" value="RBA59464.1"/>
    <property type="molecule type" value="Genomic_DNA"/>
</dbReference>
<sequence>MKEANMIPKIIHYVWIGDAPKNELLLRCIESWKKYLPDYEIKEWGNSQIDGIDIPYVRQALEHRKWAFASDYMRLYALHRYGGFYFDSDLEVTADIEPFREHDFVAGFEEYQGNRYPMSAFIGAVPNNAIIGDLLAEYASLSLVDRNGNLDLTANTKRMTLYYARRFGLKKPYKTDEPTALDSYSFIYPVHYFCTPAPHKKNFTIHHFNGSWLDGYARRNVLNMSGYTLCVFKDRKKANRSLPLTYNESLAMMLPLGFDLRLALLRRSSPGNLLKCADHI</sequence>
<evidence type="ECO:0000313" key="3">
    <source>
        <dbReference type="Proteomes" id="UP000252554"/>
    </source>
</evidence>
<name>A0A365PVP4_9GAMM</name>
<proteinExistence type="predicted"/>
<accession>A0A365PVP4</accession>
<dbReference type="GO" id="GO:0000030">
    <property type="term" value="F:mannosyltransferase activity"/>
    <property type="evidence" value="ECO:0007669"/>
    <property type="project" value="TreeGrafter"/>
</dbReference>
<dbReference type="Proteomes" id="UP000252554">
    <property type="component" value="Unassembled WGS sequence"/>
</dbReference>
<dbReference type="InterPro" id="IPR007577">
    <property type="entry name" value="GlycoTrfase_DXD_sugar-bd_CS"/>
</dbReference>
<gene>
    <name evidence="2" type="ORF">DQ403_09350</name>
</gene>
<evidence type="ECO:0000256" key="1">
    <source>
        <dbReference type="ARBA" id="ARBA00022679"/>
    </source>
</evidence>
<dbReference type="GO" id="GO:0051999">
    <property type="term" value="P:mannosyl-inositol phosphorylceramide biosynthetic process"/>
    <property type="evidence" value="ECO:0007669"/>
    <property type="project" value="TreeGrafter"/>
</dbReference>
<dbReference type="InterPro" id="IPR029044">
    <property type="entry name" value="Nucleotide-diphossugar_trans"/>
</dbReference>
<dbReference type="PANTHER" id="PTHR32385:SF15">
    <property type="entry name" value="INOSITOL PHOSPHOCERAMIDE MANNOSYLTRANSFERASE 1"/>
    <property type="match status" value="1"/>
</dbReference>